<evidence type="ECO:0000313" key="3">
    <source>
        <dbReference type="Proteomes" id="UP000265520"/>
    </source>
</evidence>
<keyword evidence="3" id="KW-1185">Reference proteome</keyword>
<dbReference type="Proteomes" id="UP000265520">
    <property type="component" value="Unassembled WGS sequence"/>
</dbReference>
<evidence type="ECO:0000256" key="1">
    <source>
        <dbReference type="SAM" id="Coils"/>
    </source>
</evidence>
<dbReference type="AlphaFoldDB" id="A0A392QAL9"/>
<accession>A0A392QAL9</accession>
<comment type="caution">
    <text evidence="2">The sequence shown here is derived from an EMBL/GenBank/DDBJ whole genome shotgun (WGS) entry which is preliminary data.</text>
</comment>
<feature type="non-terminal residue" evidence="2">
    <location>
        <position position="1"/>
    </location>
</feature>
<sequence length="161" mass="18630">DIPLPRREIFNQIGYEINNLAHKYNSSKEIYDHSSFDLKRLRELRETKSAFQAFYLLSFEAERQATLRKKEIADRMTTLTNQLEIIKKEMTELTCESSQLSTQLTILSDQRLKSCAEATSLDNELVGLLSHKVGLKKDLRSGIEGLADANRAWDHLRRMLD</sequence>
<dbReference type="EMBL" id="LXQA010122360">
    <property type="protein sequence ID" value="MCI20919.1"/>
    <property type="molecule type" value="Genomic_DNA"/>
</dbReference>
<keyword evidence="1" id="KW-0175">Coiled coil</keyword>
<organism evidence="2 3">
    <name type="scientific">Trifolium medium</name>
    <dbReference type="NCBI Taxonomy" id="97028"/>
    <lineage>
        <taxon>Eukaryota</taxon>
        <taxon>Viridiplantae</taxon>
        <taxon>Streptophyta</taxon>
        <taxon>Embryophyta</taxon>
        <taxon>Tracheophyta</taxon>
        <taxon>Spermatophyta</taxon>
        <taxon>Magnoliopsida</taxon>
        <taxon>eudicotyledons</taxon>
        <taxon>Gunneridae</taxon>
        <taxon>Pentapetalae</taxon>
        <taxon>rosids</taxon>
        <taxon>fabids</taxon>
        <taxon>Fabales</taxon>
        <taxon>Fabaceae</taxon>
        <taxon>Papilionoideae</taxon>
        <taxon>50 kb inversion clade</taxon>
        <taxon>NPAAA clade</taxon>
        <taxon>Hologalegina</taxon>
        <taxon>IRL clade</taxon>
        <taxon>Trifolieae</taxon>
        <taxon>Trifolium</taxon>
    </lineage>
</organism>
<proteinExistence type="predicted"/>
<evidence type="ECO:0000313" key="2">
    <source>
        <dbReference type="EMBL" id="MCI20919.1"/>
    </source>
</evidence>
<protein>
    <submittedName>
        <fullName evidence="2">Uncharacterized protein</fullName>
    </submittedName>
</protein>
<name>A0A392QAL9_9FABA</name>
<reference evidence="2 3" key="1">
    <citation type="journal article" date="2018" name="Front. Plant Sci.">
        <title>Red Clover (Trifolium pratense) and Zigzag Clover (T. medium) - A Picture of Genomic Similarities and Differences.</title>
        <authorList>
            <person name="Dluhosova J."/>
            <person name="Istvanek J."/>
            <person name="Nedelnik J."/>
            <person name="Repkova J."/>
        </authorList>
    </citation>
    <scope>NUCLEOTIDE SEQUENCE [LARGE SCALE GENOMIC DNA]</scope>
    <source>
        <strain evidence="3">cv. 10/8</strain>
        <tissue evidence="2">Leaf</tissue>
    </source>
</reference>
<feature type="coiled-coil region" evidence="1">
    <location>
        <begin position="69"/>
        <end position="96"/>
    </location>
</feature>